<dbReference type="AlphaFoldDB" id="A0A245ZRE2"/>
<proteinExistence type="predicted"/>
<dbReference type="InterPro" id="IPR054189">
    <property type="entry name" value="DUF6894"/>
</dbReference>
<name>A0A245ZRE2_9SPHN</name>
<keyword evidence="1" id="KW-1133">Transmembrane helix</keyword>
<feature type="domain" description="DUF6894" evidence="2">
    <location>
        <begin position="2"/>
        <end position="67"/>
    </location>
</feature>
<dbReference type="OrthoDB" id="7575967at2"/>
<keyword evidence="1" id="KW-0812">Transmembrane</keyword>
<organism evidence="3 4">
    <name type="scientific">Sphingomonas mucosissima</name>
    <dbReference type="NCBI Taxonomy" id="370959"/>
    <lineage>
        <taxon>Bacteria</taxon>
        <taxon>Pseudomonadati</taxon>
        <taxon>Pseudomonadota</taxon>
        <taxon>Alphaproteobacteria</taxon>
        <taxon>Sphingomonadales</taxon>
        <taxon>Sphingomonadaceae</taxon>
        <taxon>Sphingomonas</taxon>
    </lineage>
</organism>
<sequence>MRYFFHLSDGSRVPDEVGTELPDDAAARLHAVKYAGDVLQREPALLEDEDIRVEVADQSGLVLFTVIVLVVTAAVTGSMRRKPK</sequence>
<comment type="caution">
    <text evidence="3">The sequence shown here is derived from an EMBL/GenBank/DDBJ whole genome shotgun (WGS) entry which is preliminary data.</text>
</comment>
<evidence type="ECO:0000313" key="4">
    <source>
        <dbReference type="Proteomes" id="UP000197783"/>
    </source>
</evidence>
<evidence type="ECO:0000256" key="1">
    <source>
        <dbReference type="SAM" id="Phobius"/>
    </source>
</evidence>
<dbReference type="EMBL" id="NBBJ01000001">
    <property type="protein sequence ID" value="OWK32312.1"/>
    <property type="molecule type" value="Genomic_DNA"/>
</dbReference>
<dbReference type="Pfam" id="PF21834">
    <property type="entry name" value="DUF6894"/>
    <property type="match status" value="1"/>
</dbReference>
<reference evidence="3 4" key="1">
    <citation type="submission" date="2017-03" db="EMBL/GenBank/DDBJ databases">
        <title>Genome sequence of Sphingomonas mucosissima DSM 17494.</title>
        <authorList>
            <person name="Poehlein A."/>
            <person name="Wuebbeler J.H."/>
            <person name="Steinbuechel A."/>
            <person name="Daniel R."/>
        </authorList>
    </citation>
    <scope>NUCLEOTIDE SEQUENCE [LARGE SCALE GENOMIC DNA]</scope>
    <source>
        <strain evidence="3 4">DSM 17494</strain>
    </source>
</reference>
<dbReference type="Proteomes" id="UP000197783">
    <property type="component" value="Unassembled WGS sequence"/>
</dbReference>
<dbReference type="RefSeq" id="WP_140418391.1">
    <property type="nucleotide sequence ID" value="NZ_NBBJ01000001.1"/>
</dbReference>
<keyword evidence="1" id="KW-0472">Membrane</keyword>
<evidence type="ECO:0000259" key="2">
    <source>
        <dbReference type="Pfam" id="PF21834"/>
    </source>
</evidence>
<keyword evidence="4" id="KW-1185">Reference proteome</keyword>
<evidence type="ECO:0000313" key="3">
    <source>
        <dbReference type="EMBL" id="OWK32312.1"/>
    </source>
</evidence>
<accession>A0A245ZRE2</accession>
<protein>
    <recommendedName>
        <fullName evidence="2">DUF6894 domain-containing protein</fullName>
    </recommendedName>
</protein>
<gene>
    <name evidence="3" type="ORF">SPMU_06340</name>
</gene>
<feature type="transmembrane region" description="Helical" evidence="1">
    <location>
        <begin position="61"/>
        <end position="79"/>
    </location>
</feature>